<evidence type="ECO:0000259" key="2">
    <source>
        <dbReference type="Pfam" id="PF00109"/>
    </source>
</evidence>
<dbReference type="RefSeq" id="WP_129464742.1">
    <property type="nucleotide sequence ID" value="NZ_SBKQ01000009.1"/>
</dbReference>
<reference evidence="4" key="1">
    <citation type="submission" date="2019-01" db="EMBL/GenBank/DDBJ databases">
        <title>Cytophagaceae bacterium strain CAR-16.</title>
        <authorList>
            <person name="Chen W.-M."/>
        </authorList>
    </citation>
    <scope>NUCLEOTIDE SEQUENCE [LARGE SCALE GENOMIC DNA]</scope>
    <source>
        <strain evidence="4">ICH-30</strain>
    </source>
</reference>
<dbReference type="GO" id="GO:0004315">
    <property type="term" value="F:3-oxoacyl-[acyl-carrier-protein] synthase activity"/>
    <property type="evidence" value="ECO:0007669"/>
    <property type="project" value="TreeGrafter"/>
</dbReference>
<dbReference type="OrthoDB" id="1404523at2"/>
<sequence>MKKSFINGVGCISVQKTVDAAFLAEVELTTKESVVFAKQPSYVEVISPSFIRRMAKGVKMGIFTSTQALKEANLAMPDAIITGTGLGCLEDSEKFLKAILDNNEQFLTPTSFIQSTHNTVAGQIALGLQCKGYNFTYVNGAVSLETALLDAKLQIETEEAHSVLVGGIDETAQHNIDVQRMAGNIKKQEDLPCSILEPTTKGMILGEGASFFVLEEQQKESSYATLDAISIQNSLELNEVEQYVKTFLNNNKISLNDIDLVVLGNNGDVEFDVYFNQVSHFFNQTPQAYFKHLSGEFYTASGFGLWMALNILKEQTVPACVKMNSIEREMYQTVLLYNQYRGKDHSLTLLKKC</sequence>
<evidence type="ECO:0000256" key="1">
    <source>
        <dbReference type="ARBA" id="ARBA00022679"/>
    </source>
</evidence>
<comment type="caution">
    <text evidence="3">The sequence shown here is derived from an EMBL/GenBank/DDBJ whole genome shotgun (WGS) entry which is preliminary data.</text>
</comment>
<accession>A0A4Q1KNW3</accession>
<name>A0A4Q1KNW3_9FLAO</name>
<proteinExistence type="predicted"/>
<gene>
    <name evidence="3" type="ORF">EQG68_09975</name>
</gene>
<dbReference type="InterPro" id="IPR016039">
    <property type="entry name" value="Thiolase-like"/>
</dbReference>
<dbReference type="PANTHER" id="PTHR11712">
    <property type="entry name" value="POLYKETIDE SYNTHASE-RELATED"/>
    <property type="match status" value="1"/>
</dbReference>
<dbReference type="AlphaFoldDB" id="A0A4Q1KNW3"/>
<dbReference type="EMBL" id="SBKQ01000009">
    <property type="protein sequence ID" value="RXR31577.1"/>
    <property type="molecule type" value="Genomic_DNA"/>
</dbReference>
<dbReference type="Gene3D" id="3.40.47.10">
    <property type="match status" value="1"/>
</dbReference>
<dbReference type="InterPro" id="IPR000794">
    <property type="entry name" value="Beta-ketoacyl_synthase"/>
</dbReference>
<dbReference type="InterPro" id="IPR014030">
    <property type="entry name" value="Ketoacyl_synth_N"/>
</dbReference>
<feature type="domain" description="Beta-ketoacyl synthase-like N-terminal" evidence="2">
    <location>
        <begin position="42"/>
        <end position="219"/>
    </location>
</feature>
<keyword evidence="4" id="KW-1185">Reference proteome</keyword>
<dbReference type="GO" id="GO:0005829">
    <property type="term" value="C:cytosol"/>
    <property type="evidence" value="ECO:0007669"/>
    <property type="project" value="TreeGrafter"/>
</dbReference>
<dbReference type="SUPFAM" id="SSF53901">
    <property type="entry name" value="Thiolase-like"/>
    <property type="match status" value="2"/>
</dbReference>
<evidence type="ECO:0000313" key="3">
    <source>
        <dbReference type="EMBL" id="RXR31577.1"/>
    </source>
</evidence>
<protein>
    <submittedName>
        <fullName evidence="3">3-oxoacyl-ACP synthase</fullName>
    </submittedName>
</protein>
<dbReference type="Proteomes" id="UP000289734">
    <property type="component" value="Unassembled WGS sequence"/>
</dbReference>
<dbReference type="PANTHER" id="PTHR11712:SF336">
    <property type="entry name" value="3-OXOACYL-[ACYL-CARRIER-PROTEIN] SYNTHASE, MITOCHONDRIAL"/>
    <property type="match status" value="1"/>
</dbReference>
<dbReference type="Pfam" id="PF00109">
    <property type="entry name" value="ketoacyl-synt"/>
    <property type="match status" value="1"/>
</dbReference>
<evidence type="ECO:0000313" key="4">
    <source>
        <dbReference type="Proteomes" id="UP000289734"/>
    </source>
</evidence>
<keyword evidence="1" id="KW-0808">Transferase</keyword>
<dbReference type="GO" id="GO:0006633">
    <property type="term" value="P:fatty acid biosynthetic process"/>
    <property type="evidence" value="ECO:0007669"/>
    <property type="project" value="TreeGrafter"/>
</dbReference>
<organism evidence="3 4">
    <name type="scientific">Flavobacterium piscinae</name>
    <dbReference type="NCBI Taxonomy" id="2506424"/>
    <lineage>
        <taxon>Bacteria</taxon>
        <taxon>Pseudomonadati</taxon>
        <taxon>Bacteroidota</taxon>
        <taxon>Flavobacteriia</taxon>
        <taxon>Flavobacteriales</taxon>
        <taxon>Flavobacteriaceae</taxon>
        <taxon>Flavobacterium</taxon>
    </lineage>
</organism>